<accession>A0A2A4CNZ3</accession>
<dbReference type="InterPro" id="IPR000620">
    <property type="entry name" value="EamA_dom"/>
</dbReference>
<protein>
    <submittedName>
        <fullName evidence="3">EamA family transporter</fullName>
    </submittedName>
</protein>
<feature type="transmembrane region" description="Helical" evidence="1">
    <location>
        <begin position="36"/>
        <end position="54"/>
    </location>
</feature>
<name>A0A2A4CNZ3_9RHOB</name>
<gene>
    <name evidence="3" type="ORF">CLN94_11875</name>
</gene>
<feature type="transmembrane region" description="Helical" evidence="1">
    <location>
        <begin position="98"/>
        <end position="115"/>
    </location>
</feature>
<dbReference type="OrthoDB" id="7165334at2"/>
<keyword evidence="1" id="KW-1133">Transmembrane helix</keyword>
<feature type="domain" description="EamA" evidence="2">
    <location>
        <begin position="5"/>
        <end position="137"/>
    </location>
</feature>
<dbReference type="Proteomes" id="UP000243507">
    <property type="component" value="Unassembled WGS sequence"/>
</dbReference>
<dbReference type="Pfam" id="PF00892">
    <property type="entry name" value="EamA"/>
    <property type="match status" value="2"/>
</dbReference>
<keyword evidence="4" id="KW-1185">Reference proteome</keyword>
<dbReference type="InterPro" id="IPR037185">
    <property type="entry name" value="EmrE-like"/>
</dbReference>
<keyword evidence="1" id="KW-0812">Transmembrane</keyword>
<feature type="domain" description="EamA" evidence="2">
    <location>
        <begin position="149"/>
        <end position="274"/>
    </location>
</feature>
<proteinExistence type="predicted"/>
<evidence type="ECO:0000313" key="4">
    <source>
        <dbReference type="Proteomes" id="UP000243507"/>
    </source>
</evidence>
<evidence type="ECO:0000313" key="3">
    <source>
        <dbReference type="EMBL" id="PCD75849.1"/>
    </source>
</evidence>
<feature type="transmembrane region" description="Helical" evidence="1">
    <location>
        <begin position="240"/>
        <end position="257"/>
    </location>
</feature>
<dbReference type="AlphaFoldDB" id="A0A2A4CNZ3"/>
<reference evidence="3 4" key="1">
    <citation type="submission" date="2017-09" db="EMBL/GenBank/DDBJ databases">
        <title>A multilocus sequence analysis scheme for characterization of bacteria in the genus Thioclava.</title>
        <authorList>
            <person name="Liu Y."/>
            <person name="Shao Z."/>
        </authorList>
    </citation>
    <scope>NUCLEOTIDE SEQUENCE [LARGE SCALE GENOMIC DNA]</scope>
    <source>
        <strain evidence="3 4">CAU 1312</strain>
    </source>
</reference>
<organism evidence="3 4">
    <name type="scientific">Pseudothioclava arenosa</name>
    <dbReference type="NCBI Taxonomy" id="1795308"/>
    <lineage>
        <taxon>Bacteria</taxon>
        <taxon>Pseudomonadati</taxon>
        <taxon>Pseudomonadota</taxon>
        <taxon>Alphaproteobacteria</taxon>
        <taxon>Rhodobacterales</taxon>
        <taxon>Paracoccaceae</taxon>
        <taxon>Pseudothioclava</taxon>
    </lineage>
</organism>
<evidence type="ECO:0000256" key="1">
    <source>
        <dbReference type="SAM" id="Phobius"/>
    </source>
</evidence>
<sequence length="288" mass="30726">MENVRGSLLMVLAMAGFALEDMFVKSLSERLPVGEVLALLGAGGAMLYASLAIYRRERLISGDLLRGAVIGRNLTELIGTMAFVCAIAFTPLAQASAILQATPLAVTLGAALFLGEQVGWRRWSAIVVGFIGVLIVIRPGTEGFSVLSLLAVAAVIGLAARDVITRRVPKTISSLQLATYGFASVVPAGFFLMWLRGNGFVAPAAMDWAQIGGAILFGTGGYYALIAAMRIGEVSVITPFRYTRLLFALVIGWLVFSEPVDQATLWGGAVIVASGLYTLWRQARARRR</sequence>
<feature type="transmembrane region" description="Helical" evidence="1">
    <location>
        <begin position="177"/>
        <end position="196"/>
    </location>
</feature>
<dbReference type="PANTHER" id="PTHR22911">
    <property type="entry name" value="ACYL-MALONYL CONDENSING ENZYME-RELATED"/>
    <property type="match status" value="1"/>
</dbReference>
<dbReference type="GO" id="GO:0016020">
    <property type="term" value="C:membrane"/>
    <property type="evidence" value="ECO:0007669"/>
    <property type="project" value="InterPro"/>
</dbReference>
<dbReference type="RefSeq" id="WP_096434167.1">
    <property type="nucleotide sequence ID" value="NZ_NTJD01000009.1"/>
</dbReference>
<dbReference type="EMBL" id="NTJD01000009">
    <property type="protein sequence ID" value="PCD75849.1"/>
    <property type="molecule type" value="Genomic_DNA"/>
</dbReference>
<comment type="caution">
    <text evidence="3">The sequence shown here is derived from an EMBL/GenBank/DDBJ whole genome shotgun (WGS) entry which is preliminary data.</text>
</comment>
<keyword evidence="1" id="KW-0472">Membrane</keyword>
<dbReference type="SUPFAM" id="SSF103481">
    <property type="entry name" value="Multidrug resistance efflux transporter EmrE"/>
    <property type="match status" value="2"/>
</dbReference>
<feature type="transmembrane region" description="Helical" evidence="1">
    <location>
        <begin position="122"/>
        <end position="140"/>
    </location>
</feature>
<dbReference type="PANTHER" id="PTHR22911:SF135">
    <property type="entry name" value="BLR4310 PROTEIN"/>
    <property type="match status" value="1"/>
</dbReference>
<evidence type="ECO:0000259" key="2">
    <source>
        <dbReference type="Pfam" id="PF00892"/>
    </source>
</evidence>
<feature type="transmembrane region" description="Helical" evidence="1">
    <location>
        <begin position="208"/>
        <end position="228"/>
    </location>
</feature>
<feature type="transmembrane region" description="Helical" evidence="1">
    <location>
        <begin position="146"/>
        <end position="165"/>
    </location>
</feature>
<feature type="transmembrane region" description="Helical" evidence="1">
    <location>
        <begin position="74"/>
        <end position="92"/>
    </location>
</feature>
<feature type="transmembrane region" description="Helical" evidence="1">
    <location>
        <begin position="263"/>
        <end position="280"/>
    </location>
</feature>